<dbReference type="KEGG" id="scas:SACC_03620"/>
<dbReference type="CDD" id="cd06223">
    <property type="entry name" value="PRTases_typeI"/>
    <property type="match status" value="1"/>
</dbReference>
<comment type="function">
    <text evidence="7">Catalyzes the transfer of a ribosyl phosphate group from 5-phosphoribose 1-diphosphate to orotate, leading to the formation of orotidine monophosphate (OMP).</text>
</comment>
<keyword evidence="6 7" id="KW-0665">Pyrimidine biosynthesis</keyword>
<feature type="domain" description="Phosphoribosyltransferase" evidence="8">
    <location>
        <begin position="44"/>
        <end position="150"/>
    </location>
</feature>
<evidence type="ECO:0000256" key="5">
    <source>
        <dbReference type="ARBA" id="ARBA00022842"/>
    </source>
</evidence>
<proteinExistence type="inferred from homology"/>
<comment type="catalytic activity">
    <reaction evidence="7">
        <text>orotidine 5'-phosphate + diphosphate = orotate + 5-phospho-alpha-D-ribose 1-diphosphate</text>
        <dbReference type="Rhea" id="RHEA:10380"/>
        <dbReference type="ChEBI" id="CHEBI:30839"/>
        <dbReference type="ChEBI" id="CHEBI:33019"/>
        <dbReference type="ChEBI" id="CHEBI:57538"/>
        <dbReference type="ChEBI" id="CHEBI:58017"/>
        <dbReference type="EC" id="2.4.2.10"/>
    </reaction>
</comment>
<organism evidence="9 10">
    <name type="scientific">Saccharolobus caldissimus</name>
    <dbReference type="NCBI Taxonomy" id="1702097"/>
    <lineage>
        <taxon>Archaea</taxon>
        <taxon>Thermoproteota</taxon>
        <taxon>Thermoprotei</taxon>
        <taxon>Sulfolobales</taxon>
        <taxon>Sulfolobaceae</taxon>
        <taxon>Saccharolobus</taxon>
    </lineage>
</organism>
<dbReference type="InterPro" id="IPR000836">
    <property type="entry name" value="PRTase_dom"/>
</dbReference>
<dbReference type="Gene3D" id="3.40.50.2020">
    <property type="match status" value="1"/>
</dbReference>
<feature type="binding site" evidence="7">
    <location>
        <position position="90"/>
    </location>
    <ligand>
        <name>5-phospho-alpha-D-ribose 1-diphosphate</name>
        <dbReference type="ChEBI" id="CHEBI:58017"/>
        <note>ligand shared between dimeric partners</note>
    </ligand>
</feature>
<dbReference type="FunFam" id="3.40.50.2020:FF:000058">
    <property type="entry name" value="Orotidine-5-phosphate decarboxylase/orotate phosphoribosyltransferase"/>
    <property type="match status" value="1"/>
</dbReference>
<keyword evidence="10" id="KW-1185">Reference proteome</keyword>
<dbReference type="InterPro" id="IPR023031">
    <property type="entry name" value="OPRT"/>
</dbReference>
<keyword evidence="3 7" id="KW-0328">Glycosyltransferase</keyword>
<dbReference type="GO" id="GO:0004588">
    <property type="term" value="F:orotate phosphoribosyltransferase activity"/>
    <property type="evidence" value="ECO:0007669"/>
    <property type="project" value="UniProtKB-UniRule"/>
</dbReference>
<gene>
    <name evidence="7" type="primary">pyrE</name>
    <name evidence="9" type="ORF">SACC_03620</name>
</gene>
<dbReference type="RefSeq" id="WP_229571351.1">
    <property type="nucleotide sequence ID" value="NZ_AP025226.1"/>
</dbReference>
<accession>A0AAQ4CNG4</accession>
<dbReference type="InterPro" id="IPR029057">
    <property type="entry name" value="PRTase-like"/>
</dbReference>
<comment type="subunit">
    <text evidence="7">Homodimer.</text>
</comment>
<evidence type="ECO:0000256" key="4">
    <source>
        <dbReference type="ARBA" id="ARBA00022679"/>
    </source>
</evidence>
<sequence>MNFAEILLERKLLLIGNFVLTSGKVSPYYLDLRPLPSYPEFYEIVHIALKIVKELPHDILIGIATGGVPLASFIACNLKEPMGYIRIEKKGHGANKLLEVDVRGKRVLLIDDVATTGISLEKAALEIMRQGGKVTDALVIIDRQEGASQRLSKIGVTIHSLFKISDILDELIKSNRLGDNEKKAIIDYLVKNIEK</sequence>
<evidence type="ECO:0000256" key="3">
    <source>
        <dbReference type="ARBA" id="ARBA00022676"/>
    </source>
</evidence>
<dbReference type="InterPro" id="IPR004467">
    <property type="entry name" value="Or_phspho_trans_dom"/>
</dbReference>
<reference evidence="9 10" key="1">
    <citation type="journal article" date="2022" name="Microbiol. Resour. Announc.">
        <title>Complete Genome Sequence of the Hyperthermophilic and Acidophilic Archaeon Saccharolobus caldissimus Strain HS-3T.</title>
        <authorList>
            <person name="Sakai H.D."/>
            <person name="Kurosawa N."/>
        </authorList>
    </citation>
    <scope>NUCLEOTIDE SEQUENCE [LARGE SCALE GENOMIC DNA]</scope>
    <source>
        <strain evidence="9 10">JCM32116</strain>
    </source>
</reference>
<comment type="pathway">
    <text evidence="1 7">Pyrimidine metabolism; UMP biosynthesis via de novo pathway; UMP from orotate: step 1/2.</text>
</comment>
<evidence type="ECO:0000313" key="9">
    <source>
        <dbReference type="EMBL" id="BDB97345.1"/>
    </source>
</evidence>
<dbReference type="EMBL" id="AP025226">
    <property type="protein sequence ID" value="BDB97345.1"/>
    <property type="molecule type" value="Genomic_DNA"/>
</dbReference>
<evidence type="ECO:0000256" key="6">
    <source>
        <dbReference type="ARBA" id="ARBA00022975"/>
    </source>
</evidence>
<dbReference type="GeneID" id="68865090"/>
<dbReference type="NCBIfam" id="TIGR00336">
    <property type="entry name" value="pyrE"/>
    <property type="match status" value="1"/>
</dbReference>
<dbReference type="GO" id="GO:0019856">
    <property type="term" value="P:pyrimidine nucleobase biosynthetic process"/>
    <property type="evidence" value="ECO:0007669"/>
    <property type="project" value="TreeGrafter"/>
</dbReference>
<dbReference type="Pfam" id="PF00156">
    <property type="entry name" value="Pribosyltran"/>
    <property type="match status" value="1"/>
</dbReference>
<protein>
    <recommendedName>
        <fullName evidence="2 7">Orotate phosphoribosyltransferase</fullName>
        <shortName evidence="7">OPRT</shortName>
        <shortName evidence="7">OPRTase</shortName>
        <ecNumber evidence="2 7">2.4.2.10</ecNumber>
    </recommendedName>
</protein>
<dbReference type="Proteomes" id="UP001319921">
    <property type="component" value="Chromosome"/>
</dbReference>
<name>A0AAQ4CNG4_9CREN</name>
<evidence type="ECO:0000256" key="1">
    <source>
        <dbReference type="ARBA" id="ARBA00004889"/>
    </source>
</evidence>
<evidence type="ECO:0000256" key="7">
    <source>
        <dbReference type="HAMAP-Rule" id="MF_01208"/>
    </source>
</evidence>
<dbReference type="AlphaFoldDB" id="A0AAQ4CNG4"/>
<dbReference type="GO" id="GO:0000287">
    <property type="term" value="F:magnesium ion binding"/>
    <property type="evidence" value="ECO:0007669"/>
    <property type="project" value="UniProtKB-UniRule"/>
</dbReference>
<evidence type="ECO:0000313" key="10">
    <source>
        <dbReference type="Proteomes" id="UP001319921"/>
    </source>
</evidence>
<evidence type="ECO:0000256" key="2">
    <source>
        <dbReference type="ARBA" id="ARBA00011971"/>
    </source>
</evidence>
<dbReference type="PANTHER" id="PTHR19278:SF9">
    <property type="entry name" value="URIDINE 5'-MONOPHOSPHATE SYNTHASE"/>
    <property type="match status" value="1"/>
</dbReference>
<dbReference type="HAMAP" id="MF_01208">
    <property type="entry name" value="PyrE"/>
    <property type="match status" value="1"/>
</dbReference>
<dbReference type="GO" id="GO:0044205">
    <property type="term" value="P:'de novo' UMP biosynthetic process"/>
    <property type="evidence" value="ECO:0007669"/>
    <property type="project" value="UniProtKB-UniRule"/>
</dbReference>
<keyword evidence="4 7" id="KW-0808">Transferase</keyword>
<feature type="binding site" evidence="7">
    <location>
        <position position="92"/>
    </location>
    <ligand>
        <name>5-phospho-alpha-D-ribose 1-diphosphate</name>
        <dbReference type="ChEBI" id="CHEBI:58017"/>
        <note>ligand shared between dimeric partners</note>
    </ligand>
</feature>
<keyword evidence="5 7" id="KW-0460">Magnesium</keyword>
<dbReference type="EC" id="2.4.2.10" evidence="2 7"/>
<feature type="binding site" evidence="7">
    <location>
        <position position="115"/>
    </location>
    <ligand>
        <name>orotate</name>
        <dbReference type="ChEBI" id="CHEBI:30839"/>
    </ligand>
</feature>
<comment type="cofactor">
    <cofactor evidence="7">
        <name>Mg(2+)</name>
        <dbReference type="ChEBI" id="CHEBI:18420"/>
    </cofactor>
</comment>
<dbReference type="SUPFAM" id="SSF53271">
    <property type="entry name" value="PRTase-like"/>
    <property type="match status" value="1"/>
</dbReference>
<comment type="similarity">
    <text evidence="7">Belongs to the purine/pyrimidine phosphoribosyltransferase family. PyrE subfamily.</text>
</comment>
<feature type="binding site" evidence="7">
    <location>
        <position position="143"/>
    </location>
    <ligand>
        <name>orotate</name>
        <dbReference type="ChEBI" id="CHEBI:30839"/>
    </ligand>
</feature>
<dbReference type="PANTHER" id="PTHR19278">
    <property type="entry name" value="OROTATE PHOSPHORIBOSYLTRANSFERASE"/>
    <property type="match status" value="1"/>
</dbReference>
<evidence type="ECO:0000259" key="8">
    <source>
        <dbReference type="Pfam" id="PF00156"/>
    </source>
</evidence>
<feature type="binding site" evidence="7">
    <location>
        <position position="86"/>
    </location>
    <ligand>
        <name>5-phospho-alpha-D-ribose 1-diphosphate</name>
        <dbReference type="ChEBI" id="CHEBI:58017"/>
        <note>ligand shared between dimeric partners</note>
    </ligand>
</feature>
<comment type="caution">
    <text evidence="7">Lacks conserved residue(s) required for the propagation of feature annotation.</text>
</comment>
<feature type="binding site" description="in other chain" evidence="7">
    <location>
        <begin position="111"/>
        <end position="119"/>
    </location>
    <ligand>
        <name>5-phospho-alpha-D-ribose 1-diphosphate</name>
        <dbReference type="ChEBI" id="CHEBI:58017"/>
        <note>ligand shared between dimeric partners</note>
    </ligand>
</feature>